<evidence type="ECO:0000313" key="5">
    <source>
        <dbReference type="EMBL" id="KAK9009225.1"/>
    </source>
</evidence>
<dbReference type="Gene3D" id="1.10.8.60">
    <property type="match status" value="1"/>
</dbReference>
<dbReference type="SUPFAM" id="SSF52540">
    <property type="entry name" value="P-loop containing nucleoside triphosphate hydrolases"/>
    <property type="match status" value="1"/>
</dbReference>
<evidence type="ECO:0008006" key="7">
    <source>
        <dbReference type="Google" id="ProtNLM"/>
    </source>
</evidence>
<evidence type="ECO:0000313" key="6">
    <source>
        <dbReference type="Proteomes" id="UP001396334"/>
    </source>
</evidence>
<evidence type="ECO:0000259" key="4">
    <source>
        <dbReference type="SMART" id="SM01086"/>
    </source>
</evidence>
<dbReference type="SMART" id="SM00382">
    <property type="entry name" value="AAA"/>
    <property type="match status" value="1"/>
</dbReference>
<keyword evidence="1" id="KW-0547">Nucleotide-binding</keyword>
<dbReference type="SMART" id="SM01086">
    <property type="entry name" value="ClpB_D2-small"/>
    <property type="match status" value="1"/>
</dbReference>
<comment type="caution">
    <text evidence="5">The sequence shown here is derived from an EMBL/GenBank/DDBJ whole genome shotgun (WGS) entry which is preliminary data.</text>
</comment>
<gene>
    <name evidence="5" type="ORF">V6N11_035770</name>
</gene>
<reference evidence="5 6" key="1">
    <citation type="journal article" date="2024" name="G3 (Bethesda)">
        <title>Genome assembly of Hibiscus sabdariffa L. provides insights into metabolisms of medicinal natural products.</title>
        <authorList>
            <person name="Kim T."/>
        </authorList>
    </citation>
    <scope>NUCLEOTIDE SEQUENCE [LARGE SCALE GENOMIC DNA]</scope>
    <source>
        <strain evidence="5">TK-2024</strain>
        <tissue evidence="5">Old leaves</tissue>
    </source>
</reference>
<proteinExistence type="predicted"/>
<dbReference type="CDD" id="cd19499">
    <property type="entry name" value="RecA-like_ClpB_Hsp104-like"/>
    <property type="match status" value="1"/>
</dbReference>
<evidence type="ECO:0000256" key="2">
    <source>
        <dbReference type="ARBA" id="ARBA00022840"/>
    </source>
</evidence>
<sequence>MTVGPEEIATVASVWSGIPVQQITAVERMLLVDLEEQLKRRVIGQNEAVFAISRAMKRSHVGLKDPNRSIVAMIFCGPTGVGKTELTKALAACYFGSENAMLRLDMSEYMERHTAKAIRRRPFTLLLLDETEKAHPDIFNILLRLFEDGHLTDSQGSNALVVMTSNVGSSTIAKGRRGSFGFLLEDNESASFAGLKVLVMEELKAYFGAELLNRIDEVVVFRSPEKAQMLEMVNLMLQEVKARLMSLGIGLEVSDSIKDLVCEQGYDNVTALIEDLNEALLAGEDKPGETVFIDVDASGNTTVSNQSDHV</sequence>
<protein>
    <recommendedName>
        <fullName evidence="7">AAA+ ATPase domain-containing protein</fullName>
    </recommendedName>
</protein>
<dbReference type="Gene3D" id="3.40.50.300">
    <property type="entry name" value="P-loop containing nucleotide triphosphate hydrolases"/>
    <property type="match status" value="1"/>
</dbReference>
<dbReference type="InterPro" id="IPR003959">
    <property type="entry name" value="ATPase_AAA_core"/>
</dbReference>
<dbReference type="InterPro" id="IPR003593">
    <property type="entry name" value="AAA+_ATPase"/>
</dbReference>
<dbReference type="PANTHER" id="PTHR11638:SF185">
    <property type="entry name" value="ATP-DEPENDENT CLP PROTEASE ATP-BINDING SUBUNIT"/>
    <property type="match status" value="1"/>
</dbReference>
<feature type="domain" description="Clp ATPase C-terminal" evidence="4">
    <location>
        <begin position="225"/>
        <end position="303"/>
    </location>
</feature>
<dbReference type="InterPro" id="IPR019489">
    <property type="entry name" value="Clp_ATPase_C"/>
</dbReference>
<keyword evidence="2" id="KW-0067">ATP-binding</keyword>
<evidence type="ECO:0000256" key="1">
    <source>
        <dbReference type="ARBA" id="ARBA00022741"/>
    </source>
</evidence>
<keyword evidence="6" id="KW-1185">Reference proteome</keyword>
<feature type="domain" description="AAA+ ATPase" evidence="3">
    <location>
        <begin position="69"/>
        <end position="225"/>
    </location>
</feature>
<evidence type="ECO:0000259" key="3">
    <source>
        <dbReference type="SMART" id="SM00382"/>
    </source>
</evidence>
<dbReference type="InterPro" id="IPR027417">
    <property type="entry name" value="P-loop_NTPase"/>
</dbReference>
<dbReference type="InterPro" id="IPR050130">
    <property type="entry name" value="ClpA_ClpB"/>
</dbReference>
<dbReference type="Pfam" id="PF07724">
    <property type="entry name" value="AAA_2"/>
    <property type="match status" value="2"/>
</dbReference>
<dbReference type="EMBL" id="JBBPBN010000024">
    <property type="protein sequence ID" value="KAK9009225.1"/>
    <property type="molecule type" value="Genomic_DNA"/>
</dbReference>
<dbReference type="Pfam" id="PF10431">
    <property type="entry name" value="ClpB_D2-small"/>
    <property type="match status" value="1"/>
</dbReference>
<dbReference type="Proteomes" id="UP001396334">
    <property type="component" value="Unassembled WGS sequence"/>
</dbReference>
<accession>A0ABR2R8G2</accession>
<dbReference type="PANTHER" id="PTHR11638">
    <property type="entry name" value="ATP-DEPENDENT CLP PROTEASE"/>
    <property type="match status" value="1"/>
</dbReference>
<name>A0ABR2R8G2_9ROSI</name>
<organism evidence="5 6">
    <name type="scientific">Hibiscus sabdariffa</name>
    <name type="common">roselle</name>
    <dbReference type="NCBI Taxonomy" id="183260"/>
    <lineage>
        <taxon>Eukaryota</taxon>
        <taxon>Viridiplantae</taxon>
        <taxon>Streptophyta</taxon>
        <taxon>Embryophyta</taxon>
        <taxon>Tracheophyta</taxon>
        <taxon>Spermatophyta</taxon>
        <taxon>Magnoliopsida</taxon>
        <taxon>eudicotyledons</taxon>
        <taxon>Gunneridae</taxon>
        <taxon>Pentapetalae</taxon>
        <taxon>rosids</taxon>
        <taxon>malvids</taxon>
        <taxon>Malvales</taxon>
        <taxon>Malvaceae</taxon>
        <taxon>Malvoideae</taxon>
        <taxon>Hibiscus</taxon>
    </lineage>
</organism>